<dbReference type="RefSeq" id="WP_120762982.1">
    <property type="nucleotide sequence ID" value="NZ_CP032630.1"/>
</dbReference>
<gene>
    <name evidence="1" type="ORF">D7I47_10430</name>
</gene>
<dbReference type="EMBL" id="CP032630">
    <property type="protein sequence ID" value="AYF98635.1"/>
    <property type="molecule type" value="Genomic_DNA"/>
</dbReference>
<name>A0A387BC15_9MICO</name>
<organism evidence="1 2">
    <name type="scientific">Protaetiibacter intestinalis</name>
    <dbReference type="NCBI Taxonomy" id="2419774"/>
    <lineage>
        <taxon>Bacteria</taxon>
        <taxon>Bacillati</taxon>
        <taxon>Actinomycetota</taxon>
        <taxon>Actinomycetes</taxon>
        <taxon>Micrococcales</taxon>
        <taxon>Microbacteriaceae</taxon>
        <taxon>Protaetiibacter</taxon>
    </lineage>
</organism>
<dbReference type="Proteomes" id="UP000278886">
    <property type="component" value="Chromosome"/>
</dbReference>
<keyword evidence="2" id="KW-1185">Reference proteome</keyword>
<proteinExistence type="predicted"/>
<dbReference type="AlphaFoldDB" id="A0A387BC15"/>
<evidence type="ECO:0000313" key="2">
    <source>
        <dbReference type="Proteomes" id="UP000278886"/>
    </source>
</evidence>
<evidence type="ECO:0000313" key="1">
    <source>
        <dbReference type="EMBL" id="AYF98635.1"/>
    </source>
</evidence>
<sequence length="305" mass="30589">MRSRSPRSGLRYRLAALLGAVIALTLIGNVSAQAFWSATTTATGTVRVADPAVTLIGYADLTKSYTSASLGPYVASLSIQATGSGPVTLSISTTTTNAALAGQISLSLWVRSGGSCGTSGSGATTGTLAAPPALPTGATSLAAPGSVVVCAATTFTGSSATYGGQSTTVTLKLTGTTTGSTWTASASGAFTQDVGGSIANCAEADGNYNAIISWSNPAGVPTSTQYRVSVVPLGGGSVIEVQGSPSYWSTMQYVGSSLFSTAGSFRVQVRMYTDSSLAGPGTIIATRDVTVTPNQWHSSMLIFCA</sequence>
<dbReference type="KEGG" id="lyd:D7I47_10430"/>
<protein>
    <submittedName>
        <fullName evidence="1">Uncharacterized protein</fullName>
    </submittedName>
</protein>
<accession>A0A387BC15</accession>
<reference evidence="2" key="1">
    <citation type="submission" date="2018-09" db="EMBL/GenBank/DDBJ databases">
        <title>Genome sequencing of strain 2DFWR-13.</title>
        <authorList>
            <person name="Heo J."/>
            <person name="Kim S.-J."/>
            <person name="Kwon S.-W."/>
        </authorList>
    </citation>
    <scope>NUCLEOTIDE SEQUENCE [LARGE SCALE GENOMIC DNA]</scope>
    <source>
        <strain evidence="2">2DFWR-13</strain>
    </source>
</reference>